<dbReference type="EMBL" id="KE356560">
    <property type="protein sequence ID" value="ERG91229.1"/>
    <property type="molecule type" value="Genomic_DNA"/>
</dbReference>
<evidence type="ECO:0000256" key="4">
    <source>
        <dbReference type="ARBA" id="ARBA00022679"/>
    </source>
</evidence>
<evidence type="ECO:0000313" key="14">
    <source>
        <dbReference type="Proteomes" id="UP000030649"/>
    </source>
</evidence>
<comment type="pathway">
    <text evidence="12">Membrane lipid metabolism; glycerophospholipid metabolism.</text>
</comment>
<keyword evidence="5 12" id="KW-0812">Transmembrane</keyword>
<dbReference type="Pfam" id="PF01040">
    <property type="entry name" value="UbiA"/>
    <property type="match status" value="1"/>
</dbReference>
<dbReference type="UniPathway" id="UPA00940"/>
<dbReference type="GO" id="GO:0047295">
    <property type="term" value="F:geranylgeranylglycerol-phosphate geranylgeranyltransferase activity"/>
    <property type="evidence" value="ECO:0007669"/>
    <property type="project" value="UniProtKB-UniRule"/>
</dbReference>
<keyword evidence="9 12" id="KW-0472">Membrane</keyword>
<keyword evidence="8 12" id="KW-0443">Lipid metabolism</keyword>
<evidence type="ECO:0000256" key="5">
    <source>
        <dbReference type="ARBA" id="ARBA00022692"/>
    </source>
</evidence>
<evidence type="ECO:0000256" key="10">
    <source>
        <dbReference type="ARBA" id="ARBA00023209"/>
    </source>
</evidence>
<dbReference type="GO" id="GO:0046474">
    <property type="term" value="P:glycerophospholipid biosynthetic process"/>
    <property type="evidence" value="ECO:0007669"/>
    <property type="project" value="UniProtKB-UniRule"/>
</dbReference>
<dbReference type="PANTHER" id="PTHR42723:SF1">
    <property type="entry name" value="CHLOROPHYLL SYNTHASE, CHLOROPLASTIC"/>
    <property type="match status" value="1"/>
</dbReference>
<evidence type="ECO:0000256" key="12">
    <source>
        <dbReference type="HAMAP-Rule" id="MF_01286"/>
    </source>
</evidence>
<reference evidence="13 14" key="1">
    <citation type="journal article" date="2013" name="PLoS ONE">
        <title>Assembly-driven community genomics of a hypersaline microbial ecosystem.</title>
        <authorList>
            <person name="Podell S."/>
            <person name="Ugalde J.A."/>
            <person name="Narasingarao P."/>
            <person name="Banfield J.F."/>
            <person name="Heidelberg K.B."/>
            <person name="Allen E.E."/>
        </authorList>
    </citation>
    <scope>NUCLEOTIDE SEQUENCE [LARGE SCALE GENOMIC DNA]</scope>
    <source>
        <strain evidence="14">J07HQW1</strain>
    </source>
</reference>
<feature type="transmembrane region" description="Helical" evidence="12">
    <location>
        <begin position="201"/>
        <end position="220"/>
    </location>
</feature>
<comment type="subcellular location">
    <subcellularLocation>
        <location evidence="1 12">Cell membrane</location>
        <topology evidence="1 12">Multi-pass membrane protein</topology>
    </subcellularLocation>
</comment>
<evidence type="ECO:0000256" key="8">
    <source>
        <dbReference type="ARBA" id="ARBA00023098"/>
    </source>
</evidence>
<sequence>MDNHVRGTIRGAVDLMRIGNAVAAGILTFTGAFVAGGLAVTATHVIGAVAATIFATAAGNAINDYFDRTIDRINRPMRPIPRGAISERGAVVFSGLLFIAAIASTLVLPVVAIALAMVNLLALVVYTELFKGLPGIGNAIVAYLTGSTFLFGAAAVTRVTDLGVVVLFTLAALATVTREIIKDIEDLDGDREEGLQTLPIVIGVIPAHRIATGVLLIAVTASAVPYMIGIFGIWYLTLVVPADLIMLVGVWRAPNKPARGQQLLKRGMFLAAAAFVVGRAVVVTGI</sequence>
<feature type="transmembrane region" description="Helical" evidence="12">
    <location>
        <begin position="263"/>
        <end position="282"/>
    </location>
</feature>
<keyword evidence="2 12" id="KW-1003">Cell membrane</keyword>
<dbReference type="STRING" id="1238424.J07HQW1_01261"/>
<comment type="function">
    <text evidence="12">Prenyltransferase that catalyzes the transfer of the geranylgeranyl moiety of geranylgeranyl diphosphate (GGPP) to the C2 hydroxyl of (S)-3-O-geranylgeranylglyceryl phosphate (GGGP). This reaction is the second ether-bond-formation step in the biosynthesis of archaeal membrane lipids.</text>
</comment>
<dbReference type="HOGENOM" id="CLU_073311_1_1_2"/>
<evidence type="ECO:0000256" key="3">
    <source>
        <dbReference type="ARBA" id="ARBA00022516"/>
    </source>
</evidence>
<dbReference type="CDD" id="cd13961">
    <property type="entry name" value="PT_UbiA_DGGGPS"/>
    <property type="match status" value="1"/>
</dbReference>
<feature type="transmembrane region" description="Helical" evidence="12">
    <location>
        <begin position="136"/>
        <end position="156"/>
    </location>
</feature>
<keyword evidence="7 12" id="KW-1133">Transmembrane helix</keyword>
<dbReference type="Gene3D" id="1.20.120.1780">
    <property type="entry name" value="UbiA prenyltransferase"/>
    <property type="match status" value="1"/>
</dbReference>
<protein>
    <recommendedName>
        <fullName evidence="12">Digeranylgeranylglyceryl phosphate synthase</fullName>
        <shortName evidence="12">DGGGP synthase</shortName>
        <shortName evidence="12">DGGGPS</shortName>
        <ecNumber evidence="12">2.5.1.42</ecNumber>
    </recommendedName>
    <alternativeName>
        <fullName evidence="12">(S)-2,3-di-O-geranylgeranylglyceryl phosphate synthase</fullName>
    </alternativeName>
    <alternativeName>
        <fullName evidence="12">Geranylgeranylglycerol-phosphate geranylgeranyltransferase</fullName>
    </alternativeName>
</protein>
<feature type="transmembrane region" description="Helical" evidence="12">
    <location>
        <begin position="162"/>
        <end position="181"/>
    </location>
</feature>
<comment type="catalytic activity">
    <reaction evidence="12">
        <text>sn-3-O-(geranylgeranyl)glycerol 1-phosphate + (2E,6E,10E)-geranylgeranyl diphosphate = 2,3-bis-O-(geranylgeranyl)-sn-glycerol 1-phosphate + diphosphate</text>
        <dbReference type="Rhea" id="RHEA:18109"/>
        <dbReference type="ChEBI" id="CHEBI:33019"/>
        <dbReference type="ChEBI" id="CHEBI:57677"/>
        <dbReference type="ChEBI" id="CHEBI:58756"/>
        <dbReference type="ChEBI" id="CHEBI:58837"/>
        <dbReference type="EC" id="2.5.1.42"/>
    </reaction>
</comment>
<dbReference type="InterPro" id="IPR050475">
    <property type="entry name" value="Prenyltransferase_related"/>
</dbReference>
<dbReference type="HAMAP" id="MF_01286">
    <property type="entry name" value="DGGGP_synth"/>
    <property type="match status" value="1"/>
</dbReference>
<dbReference type="EC" id="2.5.1.42" evidence="12"/>
<feature type="transmembrane region" description="Helical" evidence="12">
    <location>
        <begin position="21"/>
        <end position="40"/>
    </location>
</feature>
<feature type="transmembrane region" description="Helical" evidence="12">
    <location>
        <begin position="46"/>
        <end position="66"/>
    </location>
</feature>
<keyword evidence="6 12" id="KW-0460">Magnesium</keyword>
<dbReference type="AlphaFoldDB" id="U1MN40"/>
<comment type="similarity">
    <text evidence="12">Belongs to the UbiA prenyltransferase family. DGGGP synthase subfamily.</text>
</comment>
<dbReference type="Proteomes" id="UP000030649">
    <property type="component" value="Unassembled WGS sequence"/>
</dbReference>
<keyword evidence="10 12" id="KW-0594">Phospholipid biosynthesis</keyword>
<comment type="cofactor">
    <cofactor evidence="12">
        <name>Mg(2+)</name>
        <dbReference type="ChEBI" id="CHEBI:18420"/>
    </cofactor>
</comment>
<gene>
    <name evidence="13" type="ORF">J07HQW1_01261</name>
</gene>
<proteinExistence type="inferred from homology"/>
<feature type="transmembrane region" description="Helical" evidence="12">
    <location>
        <begin position="226"/>
        <end position="251"/>
    </location>
</feature>
<accession>U1MN40</accession>
<organism evidence="13 14">
    <name type="scientific">Haloquadratum walsbyi J07HQW1</name>
    <dbReference type="NCBI Taxonomy" id="1238424"/>
    <lineage>
        <taxon>Archaea</taxon>
        <taxon>Methanobacteriati</taxon>
        <taxon>Methanobacteriota</taxon>
        <taxon>Stenosarchaea group</taxon>
        <taxon>Halobacteria</taxon>
        <taxon>Halobacteriales</taxon>
        <taxon>Haloferacaceae</taxon>
        <taxon>Haloquadratum</taxon>
    </lineage>
</organism>
<dbReference type="GO" id="GO:0005886">
    <property type="term" value="C:plasma membrane"/>
    <property type="evidence" value="ECO:0007669"/>
    <property type="project" value="UniProtKB-SubCell"/>
</dbReference>
<dbReference type="InterPro" id="IPR000537">
    <property type="entry name" value="UbiA_prenyltransferase"/>
</dbReference>
<evidence type="ECO:0000256" key="1">
    <source>
        <dbReference type="ARBA" id="ARBA00004651"/>
    </source>
</evidence>
<evidence type="ECO:0000256" key="7">
    <source>
        <dbReference type="ARBA" id="ARBA00022989"/>
    </source>
</evidence>
<evidence type="ECO:0000256" key="6">
    <source>
        <dbReference type="ARBA" id="ARBA00022842"/>
    </source>
</evidence>
<keyword evidence="11 12" id="KW-1208">Phospholipid metabolism</keyword>
<keyword evidence="3 12" id="KW-0444">Lipid biosynthesis</keyword>
<evidence type="ECO:0000256" key="2">
    <source>
        <dbReference type="ARBA" id="ARBA00022475"/>
    </source>
</evidence>
<evidence type="ECO:0000313" key="13">
    <source>
        <dbReference type="EMBL" id="ERG91229.1"/>
    </source>
</evidence>
<evidence type="ECO:0000256" key="9">
    <source>
        <dbReference type="ARBA" id="ARBA00023136"/>
    </source>
</evidence>
<dbReference type="InterPro" id="IPR023547">
    <property type="entry name" value="DGGGP_synth"/>
</dbReference>
<dbReference type="Gene3D" id="1.10.357.140">
    <property type="entry name" value="UbiA prenyltransferase"/>
    <property type="match status" value="1"/>
</dbReference>
<evidence type="ECO:0000256" key="11">
    <source>
        <dbReference type="ARBA" id="ARBA00023264"/>
    </source>
</evidence>
<name>U1MN40_9EURY</name>
<dbReference type="NCBIfam" id="NF009521">
    <property type="entry name" value="PRK12882.1"/>
    <property type="match status" value="1"/>
</dbReference>
<dbReference type="PANTHER" id="PTHR42723">
    <property type="entry name" value="CHLOROPHYLL SYNTHASE"/>
    <property type="match status" value="1"/>
</dbReference>
<dbReference type="GO" id="GO:0000287">
    <property type="term" value="F:magnesium ion binding"/>
    <property type="evidence" value="ECO:0007669"/>
    <property type="project" value="UniProtKB-UniRule"/>
</dbReference>
<dbReference type="InterPro" id="IPR044878">
    <property type="entry name" value="UbiA_sf"/>
</dbReference>
<keyword evidence="4 12" id="KW-0808">Transferase</keyword>